<dbReference type="PROSITE" id="PS50181">
    <property type="entry name" value="FBOX"/>
    <property type="match status" value="1"/>
</dbReference>
<dbReference type="Proteomes" id="UP001497457">
    <property type="component" value="Chromosome 22rd"/>
</dbReference>
<protein>
    <recommendedName>
        <fullName evidence="1">F-box domain-containing protein</fullName>
    </recommendedName>
</protein>
<dbReference type="EMBL" id="OZ075132">
    <property type="protein sequence ID" value="CAL4985420.1"/>
    <property type="molecule type" value="Genomic_DNA"/>
</dbReference>
<dbReference type="InterPro" id="IPR036047">
    <property type="entry name" value="F-box-like_dom_sf"/>
</dbReference>
<organism evidence="2 3">
    <name type="scientific">Urochloa decumbens</name>
    <dbReference type="NCBI Taxonomy" id="240449"/>
    <lineage>
        <taxon>Eukaryota</taxon>
        <taxon>Viridiplantae</taxon>
        <taxon>Streptophyta</taxon>
        <taxon>Embryophyta</taxon>
        <taxon>Tracheophyta</taxon>
        <taxon>Spermatophyta</taxon>
        <taxon>Magnoliopsida</taxon>
        <taxon>Liliopsida</taxon>
        <taxon>Poales</taxon>
        <taxon>Poaceae</taxon>
        <taxon>PACMAD clade</taxon>
        <taxon>Panicoideae</taxon>
        <taxon>Panicodae</taxon>
        <taxon>Paniceae</taxon>
        <taxon>Melinidinae</taxon>
        <taxon>Urochloa</taxon>
    </lineage>
</organism>
<evidence type="ECO:0000313" key="2">
    <source>
        <dbReference type="EMBL" id="CAL4985420.1"/>
    </source>
</evidence>
<gene>
    <name evidence="2" type="ORF">URODEC1_LOCUS57944</name>
</gene>
<dbReference type="SMART" id="SM00256">
    <property type="entry name" value="FBOX"/>
    <property type="match status" value="1"/>
</dbReference>
<accession>A0ABC9AT34</accession>
<dbReference type="SUPFAM" id="SSF81383">
    <property type="entry name" value="F-box domain"/>
    <property type="match status" value="1"/>
</dbReference>
<dbReference type="AlphaFoldDB" id="A0ABC9AT34"/>
<reference evidence="2" key="1">
    <citation type="submission" date="2024-10" db="EMBL/GenBank/DDBJ databases">
        <authorList>
            <person name="Ryan C."/>
        </authorList>
    </citation>
    <scope>NUCLEOTIDE SEQUENCE [LARGE SCALE GENOMIC DNA]</scope>
</reference>
<evidence type="ECO:0000313" key="3">
    <source>
        <dbReference type="Proteomes" id="UP001497457"/>
    </source>
</evidence>
<dbReference type="InterPro" id="IPR001810">
    <property type="entry name" value="F-box_dom"/>
</dbReference>
<sequence>MDPAPPPPPLPDDALASVLRGLAPRDLAVSRCVCRAWRRVVDDRRLLRADLLPRSLGGIFLNLHGLWFTQFLARPTPTTGAAVSGRLDYTVPGEPDRLPIIYVRDHCNGLLLLKHCVVNPATRQWALLPPRPDDLPQHPPPGMDVCTDEYLVFDPTLSPDDFELFILPSVPHKLKQSDEECEESEWPPSTLILSVFSSKTGLWEEREFGREGAAAGTLPGMVGSVRSFFDHQGCYWRGALYVCCSDCFVMRISLSNSTYRVIRLPTEGGEFYLGKSIKGVYCASLFQESQLQIWFLNDECGHDQTEWVLKHDRDIFPILPNLNYDEQCDGPWILQEFYYWGPEQHYDEISELEANEVIVEDKMEEKFEWDSDNDNVLEPGSRSNDSCIVLLGFHPYKKVVFLGDKFDRVLAYNWSISKLQDLGKLFPKFYIEHDYQFFHRLVSASFPYTPCWLGELPEKLNSEARLQD</sequence>
<evidence type="ECO:0000259" key="1">
    <source>
        <dbReference type="PROSITE" id="PS50181"/>
    </source>
</evidence>
<dbReference type="Pfam" id="PF00646">
    <property type="entry name" value="F-box"/>
    <property type="match status" value="1"/>
</dbReference>
<dbReference type="Gene3D" id="1.20.1280.50">
    <property type="match status" value="1"/>
</dbReference>
<proteinExistence type="predicted"/>
<dbReference type="PANTHER" id="PTHR34591">
    <property type="entry name" value="OS03G0653100 PROTEIN-RELATED"/>
    <property type="match status" value="1"/>
</dbReference>
<name>A0ABC9AT34_9POAL</name>
<feature type="domain" description="F-box" evidence="1">
    <location>
        <begin position="10"/>
        <end position="50"/>
    </location>
</feature>
<keyword evidence="3" id="KW-1185">Reference proteome</keyword>
<dbReference type="PANTHER" id="PTHR34591:SF52">
    <property type="entry name" value="F-BOX DOMAIN-CONTAINING PROTEIN"/>
    <property type="match status" value="1"/>
</dbReference>